<dbReference type="PANTHER" id="PTHR45266">
    <property type="entry name" value="OXALOACETATE DECARBOXYLASE ALPHA CHAIN"/>
    <property type="match status" value="1"/>
</dbReference>
<evidence type="ECO:0000313" key="4">
    <source>
        <dbReference type="EMBL" id="MBP2026286.1"/>
    </source>
</evidence>
<name>A0ABS4KG97_9FIRM</name>
<dbReference type="EMBL" id="JAGGLI010000001">
    <property type="protein sequence ID" value="MBP2026286.1"/>
    <property type="molecule type" value="Genomic_DNA"/>
</dbReference>
<keyword evidence="1" id="KW-0092">Biotin</keyword>
<dbReference type="PROSITE" id="PS50968">
    <property type="entry name" value="BIOTINYL_LIPOYL"/>
    <property type="match status" value="1"/>
</dbReference>
<evidence type="ECO:0000313" key="5">
    <source>
        <dbReference type="Proteomes" id="UP001314903"/>
    </source>
</evidence>
<dbReference type="CDD" id="cd06850">
    <property type="entry name" value="biotinyl_domain"/>
    <property type="match status" value="1"/>
</dbReference>
<reference evidence="4 5" key="1">
    <citation type="submission" date="2021-03" db="EMBL/GenBank/DDBJ databases">
        <title>Genomic Encyclopedia of Type Strains, Phase IV (KMG-IV): sequencing the most valuable type-strain genomes for metagenomic binning, comparative biology and taxonomic classification.</title>
        <authorList>
            <person name="Goeker M."/>
        </authorList>
    </citation>
    <scope>NUCLEOTIDE SEQUENCE [LARGE SCALE GENOMIC DNA]</scope>
    <source>
        <strain evidence="4 5">DSM 27512</strain>
    </source>
</reference>
<feature type="region of interest" description="Disordered" evidence="2">
    <location>
        <begin position="29"/>
        <end position="62"/>
    </location>
</feature>
<sequence length="127" mass="12872">MKKFNITVNGNSYEVEVEEIKDGVVSAPRPQVAAAPAQAAPKAAPAPAKKAPAPSAGGDGVKAPMPGTILDIKVSEGQEVKSGQVLVILEAMKMENELVAPKDGVVQSINVSKGASVNSGDVLVTLG</sequence>
<dbReference type="InterPro" id="IPR050709">
    <property type="entry name" value="Biotin_Carboxyl_Carrier/Decarb"/>
</dbReference>
<dbReference type="Gene3D" id="2.40.50.100">
    <property type="match status" value="1"/>
</dbReference>
<dbReference type="RefSeq" id="WP_209658196.1">
    <property type="nucleotide sequence ID" value="NZ_JAGGLI010000001.1"/>
</dbReference>
<evidence type="ECO:0000256" key="2">
    <source>
        <dbReference type="SAM" id="MobiDB-lite"/>
    </source>
</evidence>
<evidence type="ECO:0000256" key="1">
    <source>
        <dbReference type="ARBA" id="ARBA00023267"/>
    </source>
</evidence>
<dbReference type="PROSITE" id="PS00188">
    <property type="entry name" value="BIOTIN"/>
    <property type="match status" value="1"/>
</dbReference>
<organism evidence="4 5">
    <name type="scientific">Acetoanaerobium pronyense</name>
    <dbReference type="NCBI Taxonomy" id="1482736"/>
    <lineage>
        <taxon>Bacteria</taxon>
        <taxon>Bacillati</taxon>
        <taxon>Bacillota</taxon>
        <taxon>Clostridia</taxon>
        <taxon>Peptostreptococcales</taxon>
        <taxon>Filifactoraceae</taxon>
        <taxon>Acetoanaerobium</taxon>
    </lineage>
</organism>
<accession>A0ABS4KG97</accession>
<feature type="domain" description="Lipoyl-binding" evidence="3">
    <location>
        <begin position="48"/>
        <end position="127"/>
    </location>
</feature>
<evidence type="ECO:0000259" key="3">
    <source>
        <dbReference type="PROSITE" id="PS50968"/>
    </source>
</evidence>
<dbReference type="InterPro" id="IPR000089">
    <property type="entry name" value="Biotin_lipoyl"/>
</dbReference>
<comment type="caution">
    <text evidence="4">The sequence shown here is derived from an EMBL/GenBank/DDBJ whole genome shotgun (WGS) entry which is preliminary data.</text>
</comment>
<dbReference type="Proteomes" id="UP001314903">
    <property type="component" value="Unassembled WGS sequence"/>
</dbReference>
<gene>
    <name evidence="4" type="ORF">J2Z35_000075</name>
</gene>
<dbReference type="InterPro" id="IPR011053">
    <property type="entry name" value="Single_hybrid_motif"/>
</dbReference>
<dbReference type="Pfam" id="PF00364">
    <property type="entry name" value="Biotin_lipoyl"/>
    <property type="match status" value="1"/>
</dbReference>
<proteinExistence type="predicted"/>
<dbReference type="InterPro" id="IPR001882">
    <property type="entry name" value="Biotin_BS"/>
</dbReference>
<dbReference type="SUPFAM" id="SSF51230">
    <property type="entry name" value="Single hybrid motif"/>
    <property type="match status" value="1"/>
</dbReference>
<keyword evidence="5" id="KW-1185">Reference proteome</keyword>
<protein>
    <submittedName>
        <fullName evidence="4">Biotin carboxyl carrier protein</fullName>
    </submittedName>
</protein>
<feature type="compositionally biased region" description="Low complexity" evidence="2">
    <location>
        <begin position="29"/>
        <end position="56"/>
    </location>
</feature>
<dbReference type="PANTHER" id="PTHR45266:SF3">
    <property type="entry name" value="OXALOACETATE DECARBOXYLASE ALPHA CHAIN"/>
    <property type="match status" value="1"/>
</dbReference>